<reference evidence="1 2" key="1">
    <citation type="journal article" date="2016" name="Front. Microbiol.">
        <title>Genomic Resource of Rice Seed Associated Bacteria.</title>
        <authorList>
            <person name="Midha S."/>
            <person name="Bansal K."/>
            <person name="Sharma S."/>
            <person name="Kumar N."/>
            <person name="Patil P.P."/>
            <person name="Chaudhry V."/>
            <person name="Patil P.B."/>
        </authorList>
    </citation>
    <scope>NUCLEOTIDE SEQUENCE [LARGE SCALE GENOMIC DNA]</scope>
    <source>
        <strain evidence="1 2">NS334</strain>
    </source>
</reference>
<evidence type="ECO:0000313" key="2">
    <source>
        <dbReference type="Proteomes" id="UP000074310"/>
    </source>
</evidence>
<dbReference type="EMBL" id="LDTB01000008">
    <property type="protein sequence ID" value="KTT75244.1"/>
    <property type="molecule type" value="Genomic_DNA"/>
</dbReference>
<gene>
    <name evidence="1" type="ORF">NS334_02965</name>
</gene>
<dbReference type="AlphaFoldDB" id="A0A147I7W4"/>
<dbReference type="PATRIC" id="fig|869719.3.peg.3308"/>
<dbReference type="Proteomes" id="UP000074310">
    <property type="component" value="Unassembled WGS sequence"/>
</dbReference>
<accession>A0A147I7W4</accession>
<comment type="caution">
    <text evidence="1">The sequence shown here is derived from an EMBL/GenBank/DDBJ whole genome shotgun (WGS) entry which is preliminary data.</text>
</comment>
<proteinExistence type="predicted"/>
<keyword evidence="2" id="KW-1185">Reference proteome</keyword>
<organism evidence="1 2">
    <name type="scientific">Sphingomonas endophytica</name>
    <dbReference type="NCBI Taxonomy" id="869719"/>
    <lineage>
        <taxon>Bacteria</taxon>
        <taxon>Pseudomonadati</taxon>
        <taxon>Pseudomonadota</taxon>
        <taxon>Alphaproteobacteria</taxon>
        <taxon>Sphingomonadales</taxon>
        <taxon>Sphingomonadaceae</taxon>
        <taxon>Sphingomonas</taxon>
    </lineage>
</organism>
<name>A0A147I7W4_9SPHN</name>
<protein>
    <submittedName>
        <fullName evidence="1">Uncharacterized protein</fullName>
    </submittedName>
</protein>
<sequence length="334" mass="34943">MTGGGRPLRFLAIVLGGWIAMRIWLLWPEPPVALPAPIRDIWRGAVARRAEMPPTHVASNGNVTARAISRREWRTLAVPTPAAIVLPPVVRGTADPKGRGDDGDTIALLGMVRYGAPEPAAPGPRRWSASGWSILRAAGRGGGVATPQLGGSQAGLRLSRTLDARGRFAIAARVAAAVDTRQQEAALGIEWTPTRLPVRVIAERRFGLANMAGGTALGVAGGLSDRPLPAGFRLDGYAQAGTILRDRVEGYADGAIRIARPIFRTRAGVTLDLGVGAWGAAQRGAGRLDIGPAAALTLPVGDATHLRIALEWRQRALGDARPASGPALSIGADY</sequence>
<dbReference type="OrthoDB" id="7427399at2"/>
<evidence type="ECO:0000313" key="1">
    <source>
        <dbReference type="EMBL" id="KTT75244.1"/>
    </source>
</evidence>